<dbReference type="OrthoDB" id="270177at2"/>
<dbReference type="Pfam" id="PF00440">
    <property type="entry name" value="TetR_N"/>
    <property type="match status" value="1"/>
</dbReference>
<evidence type="ECO:0000313" key="4">
    <source>
        <dbReference type="EMBL" id="EXU73963.1"/>
    </source>
</evidence>
<sequence length="217" mass="24515">MKEWPDDHPKAKLMARKRAAIISAAKDVFLRVGYEASSMEEIAALANVSIMTLYRHAISKEALFNAVILSACDYSEEKRGQYQQAIQEKPLQQVMQETGALFQEKITHPDTVAILRTVMVETRRFPQLASAAYEGFVHSWQLNLEALLPLHPEFAGKEPEQTRLAVSRFLDDLMGTDFINILLEISDANRPDRANRTRTAARNFMKMMGLSSPEDAC</sequence>
<dbReference type="Proteomes" id="UP000019918">
    <property type="component" value="Unassembled WGS sequence"/>
</dbReference>
<dbReference type="PATRIC" id="fig|69222.5.peg.3992"/>
<evidence type="ECO:0000259" key="3">
    <source>
        <dbReference type="PROSITE" id="PS50977"/>
    </source>
</evidence>
<dbReference type="InterPro" id="IPR009057">
    <property type="entry name" value="Homeodomain-like_sf"/>
</dbReference>
<reference evidence="4 5" key="1">
    <citation type="submission" date="2014-02" db="EMBL/GenBank/DDBJ databases">
        <title>Draft genome of Erwinia mallotivora strain BT-MARDI, a papaya dieback pathogen.</title>
        <authorList>
            <person name="Redzuan R."/>
            <person name="Abu Bakar N."/>
            <person name="Badrun R."/>
            <person name="Mohd Raih M.F."/>
            <person name="Rozano L."/>
            <person name="Mat Amin N."/>
        </authorList>
    </citation>
    <scope>NUCLEOTIDE SEQUENCE [LARGE SCALE GENOMIC DNA]</scope>
    <source>
        <strain evidence="4 5">BT-MARDI</strain>
    </source>
</reference>
<accession>A0A014N3I1</accession>
<name>A0A014N3I1_9GAMM</name>
<dbReference type="AlphaFoldDB" id="A0A014N3I1"/>
<dbReference type="Pfam" id="PF14246">
    <property type="entry name" value="TetR_C_7"/>
    <property type="match status" value="1"/>
</dbReference>
<dbReference type="InterPro" id="IPR001647">
    <property type="entry name" value="HTH_TetR"/>
</dbReference>
<proteinExistence type="predicted"/>
<dbReference type="STRING" id="69222.BG55_19585"/>
<dbReference type="SUPFAM" id="SSF46689">
    <property type="entry name" value="Homeodomain-like"/>
    <property type="match status" value="1"/>
</dbReference>
<evidence type="ECO:0000313" key="5">
    <source>
        <dbReference type="Proteomes" id="UP000019918"/>
    </source>
</evidence>
<dbReference type="GO" id="GO:0003700">
    <property type="term" value="F:DNA-binding transcription factor activity"/>
    <property type="evidence" value="ECO:0007669"/>
    <property type="project" value="TreeGrafter"/>
</dbReference>
<gene>
    <name evidence="4" type="ORF">BG55_19585</name>
</gene>
<feature type="DNA-binding region" description="H-T-H motif" evidence="2">
    <location>
        <begin position="38"/>
        <end position="57"/>
    </location>
</feature>
<organism evidence="4 5">
    <name type="scientific">Erwinia mallotivora</name>
    <dbReference type="NCBI Taxonomy" id="69222"/>
    <lineage>
        <taxon>Bacteria</taxon>
        <taxon>Pseudomonadati</taxon>
        <taxon>Pseudomonadota</taxon>
        <taxon>Gammaproteobacteria</taxon>
        <taxon>Enterobacterales</taxon>
        <taxon>Erwiniaceae</taxon>
        <taxon>Erwinia</taxon>
    </lineage>
</organism>
<dbReference type="RefSeq" id="WP_052018945.1">
    <property type="nucleotide sequence ID" value="NZ_JFHN01000069.1"/>
</dbReference>
<dbReference type="EMBL" id="JFHN01000069">
    <property type="protein sequence ID" value="EXU73963.1"/>
    <property type="molecule type" value="Genomic_DNA"/>
</dbReference>
<dbReference type="PANTHER" id="PTHR30055:SF146">
    <property type="entry name" value="HTH-TYPE TRANSCRIPTIONAL DUAL REGULATOR CECR"/>
    <property type="match status" value="1"/>
</dbReference>
<comment type="caution">
    <text evidence="4">The sequence shown here is derived from an EMBL/GenBank/DDBJ whole genome shotgun (WGS) entry which is preliminary data.</text>
</comment>
<dbReference type="PANTHER" id="PTHR30055">
    <property type="entry name" value="HTH-TYPE TRANSCRIPTIONAL REGULATOR RUTR"/>
    <property type="match status" value="1"/>
</dbReference>
<dbReference type="PROSITE" id="PS50977">
    <property type="entry name" value="HTH_TETR_2"/>
    <property type="match status" value="1"/>
</dbReference>
<keyword evidence="5" id="KW-1185">Reference proteome</keyword>
<dbReference type="PRINTS" id="PR00455">
    <property type="entry name" value="HTHTETR"/>
</dbReference>
<evidence type="ECO:0000256" key="2">
    <source>
        <dbReference type="PROSITE-ProRule" id="PRU00335"/>
    </source>
</evidence>
<dbReference type="Gene3D" id="1.10.357.10">
    <property type="entry name" value="Tetracycline Repressor, domain 2"/>
    <property type="match status" value="1"/>
</dbReference>
<evidence type="ECO:0000256" key="1">
    <source>
        <dbReference type="ARBA" id="ARBA00023125"/>
    </source>
</evidence>
<dbReference type="GO" id="GO:0000976">
    <property type="term" value="F:transcription cis-regulatory region binding"/>
    <property type="evidence" value="ECO:0007669"/>
    <property type="project" value="TreeGrafter"/>
</dbReference>
<protein>
    <submittedName>
        <fullName evidence="4">TetR family transcriptional regulator</fullName>
    </submittedName>
</protein>
<feature type="domain" description="HTH tetR-type" evidence="3">
    <location>
        <begin position="15"/>
        <end position="75"/>
    </location>
</feature>
<dbReference type="InterPro" id="IPR050109">
    <property type="entry name" value="HTH-type_TetR-like_transc_reg"/>
</dbReference>
<dbReference type="InterPro" id="IPR039536">
    <property type="entry name" value="TetR_C_Proteobacteria"/>
</dbReference>
<keyword evidence="1 2" id="KW-0238">DNA-binding</keyword>